<keyword evidence="3" id="KW-1185">Reference proteome</keyword>
<evidence type="ECO:0000313" key="2">
    <source>
        <dbReference type="EMBL" id="GJT98923.1"/>
    </source>
</evidence>
<evidence type="ECO:0000313" key="3">
    <source>
        <dbReference type="Proteomes" id="UP001151760"/>
    </source>
</evidence>
<comment type="caution">
    <text evidence="2">The sequence shown here is derived from an EMBL/GenBank/DDBJ whole genome shotgun (WGS) entry which is preliminary data.</text>
</comment>
<protein>
    <submittedName>
        <fullName evidence="2">Uncharacterized protein</fullName>
    </submittedName>
</protein>
<accession>A0ABQ5IFQ2</accession>
<proteinExistence type="predicted"/>
<reference evidence="2" key="2">
    <citation type="submission" date="2022-01" db="EMBL/GenBank/DDBJ databases">
        <authorList>
            <person name="Yamashiro T."/>
            <person name="Shiraishi A."/>
            <person name="Satake H."/>
            <person name="Nakayama K."/>
        </authorList>
    </citation>
    <scope>NUCLEOTIDE SEQUENCE</scope>
</reference>
<reference evidence="2" key="1">
    <citation type="journal article" date="2022" name="Int. J. Mol. Sci.">
        <title>Draft Genome of Tanacetum Coccineum: Genomic Comparison of Closely Related Tanacetum-Family Plants.</title>
        <authorList>
            <person name="Yamashiro T."/>
            <person name="Shiraishi A."/>
            <person name="Nakayama K."/>
            <person name="Satake H."/>
        </authorList>
    </citation>
    <scope>NUCLEOTIDE SEQUENCE</scope>
</reference>
<dbReference type="EMBL" id="BQNB010020720">
    <property type="protein sequence ID" value="GJT98923.1"/>
    <property type="molecule type" value="Genomic_DNA"/>
</dbReference>
<feature type="compositionally biased region" description="Basic residues" evidence="1">
    <location>
        <begin position="1"/>
        <end position="10"/>
    </location>
</feature>
<name>A0ABQ5IFQ2_9ASTR</name>
<sequence length="196" mass="21463">MTRASSKKLKTGGGDVNLVVPSHGVPQEEAGVTPSQNVSQEEVDAPSHSQDILDDQVEVPSNPASTAPHIASSHKKVGTRKNRLGQKGVHTSHSIILIEDEDPEAEQKMCIKYASDVDSASDDDTPVNFYDVVDWELLPTGLGSINVFYRKDNSRKCFTSLREILYLVTKTDLMTIYGRVMTFYKDKKAAGVGLVL</sequence>
<organism evidence="2 3">
    <name type="scientific">Tanacetum coccineum</name>
    <dbReference type="NCBI Taxonomy" id="301880"/>
    <lineage>
        <taxon>Eukaryota</taxon>
        <taxon>Viridiplantae</taxon>
        <taxon>Streptophyta</taxon>
        <taxon>Embryophyta</taxon>
        <taxon>Tracheophyta</taxon>
        <taxon>Spermatophyta</taxon>
        <taxon>Magnoliopsida</taxon>
        <taxon>eudicotyledons</taxon>
        <taxon>Gunneridae</taxon>
        <taxon>Pentapetalae</taxon>
        <taxon>asterids</taxon>
        <taxon>campanulids</taxon>
        <taxon>Asterales</taxon>
        <taxon>Asteraceae</taxon>
        <taxon>Asteroideae</taxon>
        <taxon>Anthemideae</taxon>
        <taxon>Anthemidinae</taxon>
        <taxon>Tanacetum</taxon>
    </lineage>
</organism>
<dbReference type="Proteomes" id="UP001151760">
    <property type="component" value="Unassembled WGS sequence"/>
</dbReference>
<feature type="region of interest" description="Disordered" evidence="1">
    <location>
        <begin position="1"/>
        <end position="84"/>
    </location>
</feature>
<feature type="compositionally biased region" description="Basic residues" evidence="1">
    <location>
        <begin position="72"/>
        <end position="84"/>
    </location>
</feature>
<evidence type="ECO:0000256" key="1">
    <source>
        <dbReference type="SAM" id="MobiDB-lite"/>
    </source>
</evidence>
<gene>
    <name evidence="2" type="ORF">Tco_1094441</name>
</gene>